<keyword evidence="6 10" id="KW-1133">Transmembrane helix</keyword>
<evidence type="ECO:0000256" key="4">
    <source>
        <dbReference type="ARBA" id="ARBA00022519"/>
    </source>
</evidence>
<evidence type="ECO:0000259" key="12">
    <source>
        <dbReference type="Pfam" id="PF06750"/>
    </source>
</evidence>
<dbReference type="Gene3D" id="1.20.120.1220">
    <property type="match status" value="1"/>
</dbReference>
<evidence type="ECO:0000256" key="6">
    <source>
        <dbReference type="ARBA" id="ARBA00022989"/>
    </source>
</evidence>
<dbReference type="InterPro" id="IPR014032">
    <property type="entry name" value="Peptidase_A24A_bac"/>
</dbReference>
<dbReference type="InterPro" id="IPR010627">
    <property type="entry name" value="Prepilin_pept_A24_N"/>
</dbReference>
<evidence type="ECO:0000256" key="3">
    <source>
        <dbReference type="ARBA" id="ARBA00022475"/>
    </source>
</evidence>
<dbReference type="EC" id="3.4.23.43" evidence="9"/>
<feature type="transmembrane region" description="Helical" evidence="10">
    <location>
        <begin position="85"/>
        <end position="102"/>
    </location>
</feature>
<keyword evidence="14" id="KW-1185">Reference proteome</keyword>
<dbReference type="InterPro" id="IPR050882">
    <property type="entry name" value="Prepilin_peptidase/N-MTase"/>
</dbReference>
<comment type="similarity">
    <text evidence="2 8">Belongs to the peptidase A24 family.</text>
</comment>
<evidence type="ECO:0000256" key="5">
    <source>
        <dbReference type="ARBA" id="ARBA00022692"/>
    </source>
</evidence>
<organism evidence="13 14">
    <name type="scientific">Hallerella porci</name>
    <dbReference type="NCBI Taxonomy" id="1945871"/>
    <lineage>
        <taxon>Bacteria</taxon>
        <taxon>Pseudomonadati</taxon>
        <taxon>Fibrobacterota</taxon>
        <taxon>Fibrobacteria</taxon>
        <taxon>Fibrobacterales</taxon>
        <taxon>Fibrobacteraceae</taxon>
        <taxon>Hallerella</taxon>
    </lineage>
</organism>
<dbReference type="PANTHER" id="PTHR30487">
    <property type="entry name" value="TYPE 4 PREPILIN-LIKE PROTEINS LEADER PEPTIDE-PROCESSING ENZYME"/>
    <property type="match status" value="1"/>
</dbReference>
<dbReference type="PANTHER" id="PTHR30487:SF0">
    <property type="entry name" value="PREPILIN LEADER PEPTIDASE_N-METHYLTRANSFERASE-RELATED"/>
    <property type="match status" value="1"/>
</dbReference>
<evidence type="ECO:0000259" key="11">
    <source>
        <dbReference type="Pfam" id="PF01478"/>
    </source>
</evidence>
<dbReference type="Pfam" id="PF06750">
    <property type="entry name" value="A24_N_bact"/>
    <property type="match status" value="1"/>
</dbReference>
<proteinExistence type="inferred from homology"/>
<evidence type="ECO:0000256" key="2">
    <source>
        <dbReference type="ARBA" id="ARBA00005801"/>
    </source>
</evidence>
<comment type="subcellular location">
    <subcellularLocation>
        <location evidence="1">Cell inner membrane</location>
        <topology evidence="1">Multi-pass membrane protein</topology>
    </subcellularLocation>
    <subcellularLocation>
        <location evidence="9">Cell membrane</location>
        <topology evidence="9">Multi-pass membrane protein</topology>
    </subcellularLocation>
</comment>
<evidence type="ECO:0000256" key="9">
    <source>
        <dbReference type="RuleBase" id="RU003794"/>
    </source>
</evidence>
<feature type="domain" description="Prepilin peptidase A24 N-terminal" evidence="12">
    <location>
        <begin position="15"/>
        <end position="95"/>
    </location>
</feature>
<keyword evidence="9" id="KW-0511">Multifunctional enzyme</keyword>
<evidence type="ECO:0000256" key="10">
    <source>
        <dbReference type="SAM" id="Phobius"/>
    </source>
</evidence>
<keyword evidence="3" id="KW-1003">Cell membrane</keyword>
<feature type="transmembrane region" description="Helical" evidence="10">
    <location>
        <begin position="146"/>
        <end position="165"/>
    </location>
</feature>
<keyword evidence="9" id="KW-0489">Methyltransferase</keyword>
<dbReference type="EMBL" id="QGHD01000005">
    <property type="protein sequence ID" value="PWL03509.1"/>
    <property type="molecule type" value="Genomic_DNA"/>
</dbReference>
<sequence length="277" mass="30113">MQEIPLWYAAILFAILGACTGSFYNVIVYRMPRGISLISPPSFCPHCKKHIPIWFNLPVIGWLILRGKSACCHQPISIRYPIGEALCGLLGAFALLLANFPFQDASLFSFTAPVAHWADSFALFWLLLAIYPISAVDFEFKLIPDSMSIGGIVIGILLSFFPGGITPLQSFLGAIFAGGGLYLIGFIAGKILKRDAMGLGDVKLVAGFGALMGIGNAFFALVLASLLGILVMVPYRLIKKENSQEIPFGPFLAIAAPIVYRFGDLFLNFYFGLFGLE</sequence>
<comment type="function">
    <text evidence="9">Plays an essential role in type IV pili and type II pseudopili formation by proteolytically removing the leader sequence from substrate proteins and subsequently monomethylating the alpha-amino group of the newly exposed N-terminal phenylalanine.</text>
</comment>
<gene>
    <name evidence="13" type="ORF">B0H50_10552</name>
</gene>
<feature type="transmembrane region" description="Helical" evidence="10">
    <location>
        <begin position="204"/>
        <end position="231"/>
    </location>
</feature>
<feature type="transmembrane region" description="Helical" evidence="10">
    <location>
        <begin position="6"/>
        <end position="27"/>
    </location>
</feature>
<feature type="transmembrane region" description="Helical" evidence="10">
    <location>
        <begin position="251"/>
        <end position="276"/>
    </location>
</feature>
<evidence type="ECO:0000313" key="13">
    <source>
        <dbReference type="EMBL" id="PWL03509.1"/>
    </source>
</evidence>
<keyword evidence="9" id="KW-0378">Hydrolase</keyword>
<keyword evidence="7 10" id="KW-0472">Membrane</keyword>
<name>A0ABX5LNP3_9BACT</name>
<accession>A0ABX5LNP3</accession>
<dbReference type="Pfam" id="PF01478">
    <property type="entry name" value="Peptidase_A24"/>
    <property type="match status" value="1"/>
</dbReference>
<evidence type="ECO:0000256" key="8">
    <source>
        <dbReference type="RuleBase" id="RU003793"/>
    </source>
</evidence>
<feature type="domain" description="Prepilin type IV endopeptidase peptidase" evidence="11">
    <location>
        <begin position="123"/>
        <end position="232"/>
    </location>
</feature>
<dbReference type="InterPro" id="IPR000045">
    <property type="entry name" value="Prepilin_IV_endopep_pep"/>
</dbReference>
<dbReference type="Proteomes" id="UP000245523">
    <property type="component" value="Unassembled WGS sequence"/>
</dbReference>
<dbReference type="RefSeq" id="WP_106198015.1">
    <property type="nucleotide sequence ID" value="NZ_JAXEIU010000049.1"/>
</dbReference>
<feature type="transmembrane region" description="Helical" evidence="10">
    <location>
        <begin position="171"/>
        <end position="192"/>
    </location>
</feature>
<comment type="catalytic activity">
    <reaction evidence="9">
        <text>Typically cleaves a -Gly-|-Phe- bond to release an N-terminal, basic peptide of 5-8 residues from type IV prepilin, and then N-methylates the new N-terminal amino group, the methyl donor being S-adenosyl-L-methionine.</text>
        <dbReference type="EC" id="3.4.23.43"/>
    </reaction>
</comment>
<dbReference type="PRINTS" id="PR00864">
    <property type="entry name" value="PREPILNPTASE"/>
</dbReference>
<keyword evidence="9" id="KW-0808">Transferase</keyword>
<feature type="transmembrane region" description="Helical" evidence="10">
    <location>
        <begin position="114"/>
        <end position="134"/>
    </location>
</feature>
<keyword evidence="4" id="KW-0997">Cell inner membrane</keyword>
<keyword evidence="5 9" id="KW-0812">Transmembrane</keyword>
<dbReference type="EC" id="2.1.1.-" evidence="9"/>
<evidence type="ECO:0000256" key="7">
    <source>
        <dbReference type="ARBA" id="ARBA00023136"/>
    </source>
</evidence>
<comment type="caution">
    <text evidence="13">The sequence shown here is derived from an EMBL/GenBank/DDBJ whole genome shotgun (WGS) entry which is preliminary data.</text>
</comment>
<keyword evidence="9" id="KW-0645">Protease</keyword>
<evidence type="ECO:0000313" key="14">
    <source>
        <dbReference type="Proteomes" id="UP000245523"/>
    </source>
</evidence>
<protein>
    <recommendedName>
        <fullName evidence="9">Prepilin leader peptidase/N-methyltransferase</fullName>
        <ecNumber evidence="9">2.1.1.-</ecNumber>
        <ecNumber evidence="9">3.4.23.43</ecNumber>
    </recommendedName>
</protein>
<evidence type="ECO:0000256" key="1">
    <source>
        <dbReference type="ARBA" id="ARBA00004429"/>
    </source>
</evidence>
<reference evidence="13 14" key="1">
    <citation type="submission" date="2018-05" db="EMBL/GenBank/DDBJ databases">
        <title>Animal gut microbial communities from fecal samples from Wisconsin, USA.</title>
        <authorList>
            <person name="Neumann A."/>
        </authorList>
    </citation>
    <scope>NUCLEOTIDE SEQUENCE [LARGE SCALE GENOMIC DNA]</scope>
    <source>
        <strain evidence="13 14">UWS4</strain>
    </source>
</reference>